<reference evidence="3" key="1">
    <citation type="journal article" date="2019" name="Int. J. Syst. Evol. Microbiol.">
        <title>The Global Catalogue of Microorganisms (GCM) 10K type strain sequencing project: providing services to taxonomists for standard genome sequencing and annotation.</title>
        <authorList>
            <consortium name="The Broad Institute Genomics Platform"/>
            <consortium name="The Broad Institute Genome Sequencing Center for Infectious Disease"/>
            <person name="Wu L."/>
            <person name="Ma J."/>
        </authorList>
    </citation>
    <scope>NUCLEOTIDE SEQUENCE [LARGE SCALE GENOMIC DNA]</scope>
    <source>
        <strain evidence="3">JCM 10667</strain>
    </source>
</reference>
<feature type="domain" description="HTH marR-type" evidence="1">
    <location>
        <begin position="26"/>
        <end position="167"/>
    </location>
</feature>
<evidence type="ECO:0000259" key="1">
    <source>
        <dbReference type="PROSITE" id="PS50995"/>
    </source>
</evidence>
<dbReference type="Proteomes" id="UP001501427">
    <property type="component" value="Unassembled WGS sequence"/>
</dbReference>
<dbReference type="InterPro" id="IPR036390">
    <property type="entry name" value="WH_DNA-bd_sf"/>
</dbReference>
<dbReference type="PRINTS" id="PR00598">
    <property type="entry name" value="HTHMARR"/>
</dbReference>
<evidence type="ECO:0000313" key="3">
    <source>
        <dbReference type="Proteomes" id="UP001501427"/>
    </source>
</evidence>
<dbReference type="EMBL" id="BAAAHD010000045">
    <property type="protein sequence ID" value="GAA0578461.1"/>
    <property type="molecule type" value="Genomic_DNA"/>
</dbReference>
<name>A0ABP3PY92_9ACTN</name>
<accession>A0ABP3PY92</accession>
<dbReference type="Gene3D" id="1.10.10.10">
    <property type="entry name" value="Winged helix-like DNA-binding domain superfamily/Winged helix DNA-binding domain"/>
    <property type="match status" value="1"/>
</dbReference>
<gene>
    <name evidence="2" type="ORF">GCM10009546_46140</name>
</gene>
<dbReference type="PANTHER" id="PTHR33164:SF57">
    <property type="entry name" value="MARR-FAMILY TRANSCRIPTIONAL REGULATOR"/>
    <property type="match status" value="1"/>
</dbReference>
<dbReference type="Pfam" id="PF12802">
    <property type="entry name" value="MarR_2"/>
    <property type="match status" value="1"/>
</dbReference>
<dbReference type="PROSITE" id="PS50995">
    <property type="entry name" value="HTH_MARR_2"/>
    <property type="match status" value="1"/>
</dbReference>
<dbReference type="InterPro" id="IPR039422">
    <property type="entry name" value="MarR/SlyA-like"/>
</dbReference>
<keyword evidence="3" id="KW-1185">Reference proteome</keyword>
<dbReference type="PANTHER" id="PTHR33164">
    <property type="entry name" value="TRANSCRIPTIONAL REGULATOR, MARR FAMILY"/>
    <property type="match status" value="1"/>
</dbReference>
<dbReference type="InterPro" id="IPR036388">
    <property type="entry name" value="WH-like_DNA-bd_sf"/>
</dbReference>
<evidence type="ECO:0000313" key="2">
    <source>
        <dbReference type="EMBL" id="GAA0578461.1"/>
    </source>
</evidence>
<comment type="caution">
    <text evidence="2">The sequence shown here is derived from an EMBL/GenBank/DDBJ whole genome shotgun (WGS) entry which is preliminary data.</text>
</comment>
<organism evidence="2 3">
    <name type="scientific">Actinomadura livida</name>
    <dbReference type="NCBI Taxonomy" id="79909"/>
    <lineage>
        <taxon>Bacteria</taxon>
        <taxon>Bacillati</taxon>
        <taxon>Actinomycetota</taxon>
        <taxon>Actinomycetes</taxon>
        <taxon>Streptosporangiales</taxon>
        <taxon>Thermomonosporaceae</taxon>
        <taxon>Actinomadura</taxon>
    </lineage>
</organism>
<proteinExistence type="predicted"/>
<protein>
    <submittedName>
        <fullName evidence="2">MarR family transcriptional regulator</fullName>
    </submittedName>
</protein>
<sequence length="171" mass="19031">MECNLARLVPMRDEAGHERAGDDRAVDVVERSMVKLRRGMSRQRLGKAAVREHNLPVDVQVLHVVDVVDEGPDHDGQEMSVGLVAARLGVDASRGSRIVAEAVKAGYVRRVASQEDGRRIHLELTPAGQAVVDATRRTRHEHFAKAMAGWTDEERAEFARLLSRFVRTYDG</sequence>
<dbReference type="SMART" id="SM00347">
    <property type="entry name" value="HTH_MARR"/>
    <property type="match status" value="1"/>
</dbReference>
<dbReference type="InterPro" id="IPR000835">
    <property type="entry name" value="HTH_MarR-typ"/>
</dbReference>
<dbReference type="SUPFAM" id="SSF46785">
    <property type="entry name" value="Winged helix' DNA-binding domain"/>
    <property type="match status" value="1"/>
</dbReference>